<evidence type="ECO:0000256" key="1">
    <source>
        <dbReference type="SAM" id="Phobius"/>
    </source>
</evidence>
<reference evidence="4" key="2">
    <citation type="journal article" date="2018" name="Nat. Commun.">
        <title>Extreme sensitivity to ultraviolet light in the fungal pathogen causing white-nose syndrome of bats.</title>
        <authorList>
            <person name="Palmer J.M."/>
            <person name="Drees K.P."/>
            <person name="Foster J.T."/>
            <person name="Lindner D.L."/>
        </authorList>
    </citation>
    <scope>NUCLEOTIDE SEQUENCE [LARGE SCALE GENOMIC DNA]</scope>
    <source>
        <strain evidence="4">UAMH 10579</strain>
    </source>
</reference>
<sequence length="246" mass="24815">MHFSAAAILPFLSVAAAQYGSSDYGSSSTDTTSNAQAATDTTTTTADGATVHKVLVGQTALTFSPWNLTAAVGDKVEFHFYPTTHSVAQAAFDKPCEPSSDTAFFSGGVTTQAATSGKTRRQTAADMKIFTITVNDTKPIWYYCGFPNHCQGGMVGVINQAATGAKTIEAFAAAAKKVAKTVAPSTVQGGTWGAAEVANGTETGGASTPSSSTGAASGLMERGSYGTVVAAGLVAGLAGIFGTLLV</sequence>
<dbReference type="RefSeq" id="XP_018134077.1">
    <property type="nucleotide sequence ID" value="XM_018271059.2"/>
</dbReference>
<dbReference type="InterPro" id="IPR008972">
    <property type="entry name" value="Cupredoxin"/>
</dbReference>
<dbReference type="CDD" id="cd00920">
    <property type="entry name" value="Cupredoxin"/>
    <property type="match status" value="1"/>
</dbReference>
<reference evidence="3 4" key="1">
    <citation type="submission" date="2016-03" db="EMBL/GenBank/DDBJ databases">
        <title>Comparative genomics of Pseudogymnoascus destructans, the fungus causing white-nose syndrome of bats.</title>
        <authorList>
            <person name="Palmer J.M."/>
            <person name="Drees K.P."/>
            <person name="Foster J.T."/>
            <person name="Lindner D.L."/>
        </authorList>
    </citation>
    <scope>NUCLEOTIDE SEQUENCE [LARGE SCALE GENOMIC DNA]</scope>
    <source>
        <strain evidence="3 4">UAMH 10579</strain>
    </source>
</reference>
<feature type="chain" id="PRO_5008609093" description="Blue (type 1) copper domain-containing protein" evidence="2">
    <location>
        <begin position="18"/>
        <end position="246"/>
    </location>
</feature>
<dbReference type="Gene3D" id="2.60.40.420">
    <property type="entry name" value="Cupredoxins - blue copper proteins"/>
    <property type="match status" value="1"/>
</dbReference>
<evidence type="ECO:0008006" key="5">
    <source>
        <dbReference type="Google" id="ProtNLM"/>
    </source>
</evidence>
<dbReference type="STRING" id="342668.A0A1B8GWY3"/>
<dbReference type="SUPFAM" id="SSF49503">
    <property type="entry name" value="Cupredoxins"/>
    <property type="match status" value="1"/>
</dbReference>
<gene>
    <name evidence="3" type="ORF">VE01_01540</name>
</gene>
<keyword evidence="1" id="KW-0472">Membrane</keyword>
<organism evidence="3 4">
    <name type="scientific">Pseudogymnoascus verrucosus</name>
    <dbReference type="NCBI Taxonomy" id="342668"/>
    <lineage>
        <taxon>Eukaryota</taxon>
        <taxon>Fungi</taxon>
        <taxon>Dikarya</taxon>
        <taxon>Ascomycota</taxon>
        <taxon>Pezizomycotina</taxon>
        <taxon>Leotiomycetes</taxon>
        <taxon>Thelebolales</taxon>
        <taxon>Thelebolaceae</taxon>
        <taxon>Pseudogymnoascus</taxon>
    </lineage>
</organism>
<dbReference type="PANTHER" id="PTHR34883:SF15">
    <property type="entry name" value="EXTRACELLULAR SERINE-RICH PROTEIN"/>
    <property type="match status" value="1"/>
</dbReference>
<dbReference type="InterPro" id="IPR052953">
    <property type="entry name" value="Ser-rich/MCO-related"/>
</dbReference>
<evidence type="ECO:0000313" key="4">
    <source>
        <dbReference type="Proteomes" id="UP000091956"/>
    </source>
</evidence>
<dbReference type="OrthoDB" id="2331100at2759"/>
<dbReference type="GeneID" id="28834926"/>
<protein>
    <recommendedName>
        <fullName evidence="5">Blue (type 1) copper domain-containing protein</fullName>
    </recommendedName>
</protein>
<feature type="signal peptide" evidence="2">
    <location>
        <begin position="1"/>
        <end position="17"/>
    </location>
</feature>
<accession>A0A1B8GWY3</accession>
<evidence type="ECO:0000313" key="3">
    <source>
        <dbReference type="EMBL" id="OBU00345.1"/>
    </source>
</evidence>
<evidence type="ECO:0000256" key="2">
    <source>
        <dbReference type="SAM" id="SignalP"/>
    </source>
</evidence>
<name>A0A1B8GWY3_9PEZI</name>
<keyword evidence="1" id="KW-1133">Transmembrane helix</keyword>
<proteinExistence type="predicted"/>
<keyword evidence="4" id="KW-1185">Reference proteome</keyword>
<dbReference type="AlphaFoldDB" id="A0A1B8GWY3"/>
<dbReference type="Proteomes" id="UP000091956">
    <property type="component" value="Unassembled WGS sequence"/>
</dbReference>
<dbReference type="PANTHER" id="PTHR34883">
    <property type="entry name" value="SERINE-RICH PROTEIN, PUTATIVE-RELATED-RELATED"/>
    <property type="match status" value="1"/>
</dbReference>
<dbReference type="EMBL" id="KV460209">
    <property type="protein sequence ID" value="OBU00345.1"/>
    <property type="molecule type" value="Genomic_DNA"/>
</dbReference>
<keyword evidence="2" id="KW-0732">Signal</keyword>
<keyword evidence="1" id="KW-0812">Transmembrane</keyword>
<feature type="transmembrane region" description="Helical" evidence="1">
    <location>
        <begin position="225"/>
        <end position="245"/>
    </location>
</feature>